<dbReference type="Proteomes" id="UP000654075">
    <property type="component" value="Unassembled WGS sequence"/>
</dbReference>
<keyword evidence="3" id="KW-0862">Zinc</keyword>
<reference evidence="6" key="1">
    <citation type="submission" date="2021-02" db="EMBL/GenBank/DDBJ databases">
        <authorList>
            <person name="Dougan E. K."/>
            <person name="Rhodes N."/>
            <person name="Thang M."/>
            <person name="Chan C."/>
        </authorList>
    </citation>
    <scope>NUCLEOTIDE SEQUENCE</scope>
</reference>
<keyword evidence="2" id="KW-0479">Metal-binding</keyword>
<dbReference type="GO" id="GO:0046872">
    <property type="term" value="F:metal ion binding"/>
    <property type="evidence" value="ECO:0007669"/>
    <property type="project" value="UniProtKB-KW"/>
</dbReference>
<dbReference type="EMBL" id="CAJNNV010002299">
    <property type="protein sequence ID" value="CAE8586955.1"/>
    <property type="molecule type" value="Genomic_DNA"/>
</dbReference>
<comment type="caution">
    <text evidence="6">The sequence shown here is derived from an EMBL/GenBank/DDBJ whole genome shotgun (WGS) entry which is preliminary data.</text>
</comment>
<dbReference type="Gene3D" id="3.90.1590.10">
    <property type="entry name" value="glutathione-dependent formaldehyde- activating enzyme (gfa)"/>
    <property type="match status" value="1"/>
</dbReference>
<evidence type="ECO:0000256" key="2">
    <source>
        <dbReference type="ARBA" id="ARBA00022723"/>
    </source>
</evidence>
<dbReference type="InterPro" id="IPR006913">
    <property type="entry name" value="CENP-V/GFA"/>
</dbReference>
<comment type="similarity">
    <text evidence="1">Belongs to the Gfa family.</text>
</comment>
<evidence type="ECO:0000313" key="6">
    <source>
        <dbReference type="EMBL" id="CAE8586955.1"/>
    </source>
</evidence>
<organism evidence="6 7">
    <name type="scientific">Polarella glacialis</name>
    <name type="common">Dinoflagellate</name>
    <dbReference type="NCBI Taxonomy" id="89957"/>
    <lineage>
        <taxon>Eukaryota</taxon>
        <taxon>Sar</taxon>
        <taxon>Alveolata</taxon>
        <taxon>Dinophyceae</taxon>
        <taxon>Suessiales</taxon>
        <taxon>Suessiaceae</taxon>
        <taxon>Polarella</taxon>
    </lineage>
</organism>
<accession>A0A813DEB5</accession>
<gene>
    <name evidence="6" type="ORF">PGLA1383_LOCUS5800</name>
</gene>
<sequence>MSSSLTTLSGRCLCGSLSWKLPDVHVGQVLVCHCSECRRVSGSTSIPFAALPRQPLLAQLQDAPGLANIALSEVATRYFCRNCSSMMYMDYNAPNTVWVPIGTLDDFDPQLMIQVPRDSQIFGENKMAATDALCQLPLQENFGTYKSDVCGGIPFDQLPSWQDEAAAAAKQKEKEES</sequence>
<dbReference type="Pfam" id="PF04828">
    <property type="entry name" value="GFA"/>
    <property type="match status" value="1"/>
</dbReference>
<dbReference type="PANTHER" id="PTHR33337:SF40">
    <property type="entry name" value="CENP-V_GFA DOMAIN-CONTAINING PROTEIN-RELATED"/>
    <property type="match status" value="1"/>
</dbReference>
<keyword evidence="7" id="KW-1185">Reference proteome</keyword>
<dbReference type="OrthoDB" id="9985472at2759"/>
<proteinExistence type="inferred from homology"/>
<dbReference type="GO" id="GO:0016846">
    <property type="term" value="F:carbon-sulfur lyase activity"/>
    <property type="evidence" value="ECO:0007669"/>
    <property type="project" value="InterPro"/>
</dbReference>
<keyword evidence="4" id="KW-0456">Lyase</keyword>
<evidence type="ECO:0000313" key="7">
    <source>
        <dbReference type="Proteomes" id="UP000654075"/>
    </source>
</evidence>
<dbReference type="SUPFAM" id="SSF51316">
    <property type="entry name" value="Mss4-like"/>
    <property type="match status" value="1"/>
</dbReference>
<evidence type="ECO:0000259" key="5">
    <source>
        <dbReference type="PROSITE" id="PS51891"/>
    </source>
</evidence>
<evidence type="ECO:0000256" key="3">
    <source>
        <dbReference type="ARBA" id="ARBA00022833"/>
    </source>
</evidence>
<dbReference type="AlphaFoldDB" id="A0A813DEB5"/>
<evidence type="ECO:0000256" key="1">
    <source>
        <dbReference type="ARBA" id="ARBA00005495"/>
    </source>
</evidence>
<feature type="domain" description="CENP-V/GFA" evidence="5">
    <location>
        <begin position="8"/>
        <end position="118"/>
    </location>
</feature>
<dbReference type="PROSITE" id="PS51891">
    <property type="entry name" value="CENP_V_GFA"/>
    <property type="match status" value="1"/>
</dbReference>
<evidence type="ECO:0000256" key="4">
    <source>
        <dbReference type="ARBA" id="ARBA00023239"/>
    </source>
</evidence>
<protein>
    <recommendedName>
        <fullName evidence="5">CENP-V/GFA domain-containing protein</fullName>
    </recommendedName>
</protein>
<name>A0A813DEB5_POLGL</name>
<dbReference type="PANTHER" id="PTHR33337">
    <property type="entry name" value="GFA DOMAIN-CONTAINING PROTEIN"/>
    <property type="match status" value="1"/>
</dbReference>
<dbReference type="InterPro" id="IPR011057">
    <property type="entry name" value="Mss4-like_sf"/>
</dbReference>